<dbReference type="HOGENOM" id="CLU_1326315_0_0_1"/>
<gene>
    <name evidence="3" type="ORF">CC1G_07623</name>
</gene>
<keyword evidence="2" id="KW-0472">Membrane</keyword>
<organism evidence="3 4">
    <name type="scientific">Coprinopsis cinerea (strain Okayama-7 / 130 / ATCC MYA-4618 / FGSC 9003)</name>
    <name type="common">Inky cap fungus</name>
    <name type="synonym">Hormographiella aspergillata</name>
    <dbReference type="NCBI Taxonomy" id="240176"/>
    <lineage>
        <taxon>Eukaryota</taxon>
        <taxon>Fungi</taxon>
        <taxon>Dikarya</taxon>
        <taxon>Basidiomycota</taxon>
        <taxon>Agaricomycotina</taxon>
        <taxon>Agaricomycetes</taxon>
        <taxon>Agaricomycetidae</taxon>
        <taxon>Agaricales</taxon>
        <taxon>Agaricineae</taxon>
        <taxon>Psathyrellaceae</taxon>
        <taxon>Coprinopsis</taxon>
    </lineage>
</organism>
<dbReference type="GeneID" id="6008848"/>
<feature type="transmembrane region" description="Helical" evidence="2">
    <location>
        <begin position="107"/>
        <end position="125"/>
    </location>
</feature>
<dbReference type="AlphaFoldDB" id="A8NC19"/>
<keyword evidence="4" id="KW-1185">Reference proteome</keyword>
<dbReference type="OMA" id="DIRAPPW"/>
<dbReference type="VEuPathDB" id="FungiDB:CC1G_07623"/>
<dbReference type="RefSeq" id="XP_001832363.2">
    <property type="nucleotide sequence ID" value="XM_001832311.2"/>
</dbReference>
<dbReference type="OrthoDB" id="2637653at2759"/>
<feature type="transmembrane region" description="Helical" evidence="2">
    <location>
        <begin position="34"/>
        <end position="60"/>
    </location>
</feature>
<feature type="region of interest" description="Disordered" evidence="1">
    <location>
        <begin position="154"/>
        <end position="181"/>
    </location>
</feature>
<reference evidence="3 4" key="1">
    <citation type="journal article" date="2010" name="Proc. Natl. Acad. Sci. U.S.A.">
        <title>Insights into evolution of multicellular fungi from the assembled chromosomes of the mushroom Coprinopsis cinerea (Coprinus cinereus).</title>
        <authorList>
            <person name="Stajich J.E."/>
            <person name="Wilke S.K."/>
            <person name="Ahren D."/>
            <person name="Au C.H."/>
            <person name="Birren B.W."/>
            <person name="Borodovsky M."/>
            <person name="Burns C."/>
            <person name="Canback B."/>
            <person name="Casselton L.A."/>
            <person name="Cheng C.K."/>
            <person name="Deng J."/>
            <person name="Dietrich F.S."/>
            <person name="Fargo D.C."/>
            <person name="Farman M.L."/>
            <person name="Gathman A.C."/>
            <person name="Goldberg J."/>
            <person name="Guigo R."/>
            <person name="Hoegger P.J."/>
            <person name="Hooker J.B."/>
            <person name="Huggins A."/>
            <person name="James T.Y."/>
            <person name="Kamada T."/>
            <person name="Kilaru S."/>
            <person name="Kodira C."/>
            <person name="Kues U."/>
            <person name="Kupfer D."/>
            <person name="Kwan H.S."/>
            <person name="Lomsadze A."/>
            <person name="Li W."/>
            <person name="Lilly W.W."/>
            <person name="Ma L.J."/>
            <person name="Mackey A.J."/>
            <person name="Manning G."/>
            <person name="Martin F."/>
            <person name="Muraguchi H."/>
            <person name="Natvig D.O."/>
            <person name="Palmerini H."/>
            <person name="Ramesh M.A."/>
            <person name="Rehmeyer C.J."/>
            <person name="Roe B.A."/>
            <person name="Shenoy N."/>
            <person name="Stanke M."/>
            <person name="Ter-Hovhannisyan V."/>
            <person name="Tunlid A."/>
            <person name="Velagapudi R."/>
            <person name="Vision T.J."/>
            <person name="Zeng Q."/>
            <person name="Zolan M.E."/>
            <person name="Pukkila P.J."/>
        </authorList>
    </citation>
    <scope>NUCLEOTIDE SEQUENCE [LARGE SCALE GENOMIC DNA]</scope>
    <source>
        <strain evidence="4">Okayama-7 / 130 / ATCC MYA-4618 / FGSC 9003</strain>
    </source>
</reference>
<dbReference type="InParanoid" id="A8NC19"/>
<evidence type="ECO:0000313" key="3">
    <source>
        <dbReference type="EMBL" id="EAU89397.2"/>
    </source>
</evidence>
<protein>
    <submittedName>
        <fullName evidence="3">Uncharacterized protein</fullName>
    </submittedName>
</protein>
<evidence type="ECO:0000256" key="1">
    <source>
        <dbReference type="SAM" id="MobiDB-lite"/>
    </source>
</evidence>
<accession>A8NC19</accession>
<name>A8NC19_COPC7</name>
<evidence type="ECO:0000256" key="2">
    <source>
        <dbReference type="SAM" id="Phobius"/>
    </source>
</evidence>
<feature type="transmembrane region" description="Helical" evidence="2">
    <location>
        <begin position="81"/>
        <end position="101"/>
    </location>
</feature>
<keyword evidence="2" id="KW-0812">Transmembrane</keyword>
<dbReference type="KEGG" id="cci:CC1G_07623"/>
<evidence type="ECO:0000313" key="4">
    <source>
        <dbReference type="Proteomes" id="UP000001861"/>
    </source>
</evidence>
<comment type="caution">
    <text evidence="3">The sequence shown here is derived from an EMBL/GenBank/DDBJ whole genome shotgun (WGS) entry which is preliminary data.</text>
</comment>
<proteinExistence type="predicted"/>
<dbReference type="EMBL" id="AACS02000009">
    <property type="protein sequence ID" value="EAU89397.2"/>
    <property type="molecule type" value="Genomic_DNA"/>
</dbReference>
<dbReference type="Proteomes" id="UP000001861">
    <property type="component" value="Unassembled WGS sequence"/>
</dbReference>
<keyword evidence="2" id="KW-1133">Transmembrane helix</keyword>
<sequence length="207" mass="22412">MALYLAELVMTSVGMGLAVPELTYDEHCGVTDAPITFLIAAGVPILFQTYLFGIIAWKFVLSIKEGWGDVPIMSIIMRDNTWAFTLLFLILIAEAFLYGIAEDAYIGILYGWLNAAFSFCGYRILINLNKAARKSPSDASTGASIQFTSNFTTKGDLGLSDSETDAPTENEGQDRAPGKVGEAYEMTPIVGSKGKAKESKFTAASYL</sequence>
<dbReference type="STRING" id="240176.A8NC19"/>